<proteinExistence type="predicted"/>
<dbReference type="RefSeq" id="XP_069203274.1">
    <property type="nucleotide sequence ID" value="XM_069348254.1"/>
</dbReference>
<dbReference type="EMBL" id="JBFMKM010000004">
    <property type="protein sequence ID" value="KAL1307002.1"/>
    <property type="molecule type" value="Genomic_DNA"/>
</dbReference>
<feature type="region of interest" description="Disordered" evidence="1">
    <location>
        <begin position="437"/>
        <end position="495"/>
    </location>
</feature>
<dbReference type="GeneID" id="95979331"/>
<organism evidence="4 5">
    <name type="scientific">Neodothiora populina</name>
    <dbReference type="NCBI Taxonomy" id="2781224"/>
    <lineage>
        <taxon>Eukaryota</taxon>
        <taxon>Fungi</taxon>
        <taxon>Dikarya</taxon>
        <taxon>Ascomycota</taxon>
        <taxon>Pezizomycotina</taxon>
        <taxon>Dothideomycetes</taxon>
        <taxon>Dothideomycetidae</taxon>
        <taxon>Dothideales</taxon>
        <taxon>Dothioraceae</taxon>
        <taxon>Neodothiora</taxon>
    </lineage>
</organism>
<evidence type="ECO:0000256" key="3">
    <source>
        <dbReference type="SAM" id="SignalP"/>
    </source>
</evidence>
<keyword evidence="5" id="KW-1185">Reference proteome</keyword>
<feature type="chain" id="PRO_5045988679" evidence="3">
    <location>
        <begin position="30"/>
        <end position="553"/>
    </location>
</feature>
<keyword evidence="2" id="KW-0472">Membrane</keyword>
<evidence type="ECO:0000256" key="1">
    <source>
        <dbReference type="SAM" id="MobiDB-lite"/>
    </source>
</evidence>
<comment type="caution">
    <text evidence="4">The sequence shown here is derived from an EMBL/GenBank/DDBJ whole genome shotgun (WGS) entry which is preliminary data.</text>
</comment>
<dbReference type="Proteomes" id="UP001562354">
    <property type="component" value="Unassembled WGS sequence"/>
</dbReference>
<gene>
    <name evidence="4" type="ORF">AAFC00_005632</name>
</gene>
<keyword evidence="2" id="KW-1133">Transmembrane helix</keyword>
<feature type="transmembrane region" description="Helical" evidence="2">
    <location>
        <begin position="405"/>
        <end position="427"/>
    </location>
</feature>
<reference evidence="4 5" key="1">
    <citation type="submission" date="2024-07" db="EMBL/GenBank/DDBJ databases">
        <title>Draft sequence of the Neodothiora populina.</title>
        <authorList>
            <person name="Drown D.D."/>
            <person name="Schuette U.S."/>
            <person name="Buechlein A.B."/>
            <person name="Rusch D.R."/>
            <person name="Winton L.W."/>
            <person name="Adams G.A."/>
        </authorList>
    </citation>
    <scope>NUCLEOTIDE SEQUENCE [LARGE SCALE GENOMIC DNA]</scope>
    <source>
        <strain evidence="4 5">CPC 39397</strain>
    </source>
</reference>
<protein>
    <submittedName>
        <fullName evidence="4">Uncharacterized protein</fullName>
    </submittedName>
</protein>
<feature type="signal peptide" evidence="3">
    <location>
        <begin position="1"/>
        <end position="29"/>
    </location>
</feature>
<name>A0ABR3PLL0_9PEZI</name>
<evidence type="ECO:0000256" key="2">
    <source>
        <dbReference type="SAM" id="Phobius"/>
    </source>
</evidence>
<sequence length="553" mass="60588">MAYFARARMITASSFLFLTCASLLATAAGSHTNCEAITSSGVVAVSEYVSWSLDHIHTWCKDHDPSAKNQCASFAWPSDVAMPKYKKFRRNIIEWLLTVRPNIGTRPDCITRSAALGINTTSNGAGLVEAVTCDLYDFGKHRHEECVCFPVYADHIVTEYVIHNDVRTLHTTTSVFYPPEQVMQSVLLAAAEEGPPFGKAAKVMQREPRQNGCFPYCPLPGSVPKADVVRRTAVETITKTAKHGSKTTMTTTYPPVPTTTPDCNDVTFYAKRKASACGIDICMWDFIKNYTSTVSDWVTFSDARGNALRADWNTTFFLVTTTHWGTFPPFSDPSEMSSAKRTDPWSHGMVGSYSRYLTSIGLPPPKDEGQKVLGMKVKEVKAACHNETDCWRYCEKRQKKAKTQLLQLMGFATVITTIALLGMAWTLSAKWRKETWDGQSPKWMKKGGGGPQDPAPAEAVETEAGNGHERGATQVQAQDGNAGAVGTMGKAAEEGRGRPRVRFFPDDQIASAHGENGAGNGVRRVSGRNALFEVSERGSIRSRVPSLADQAGQ</sequence>
<evidence type="ECO:0000313" key="5">
    <source>
        <dbReference type="Proteomes" id="UP001562354"/>
    </source>
</evidence>
<keyword evidence="2" id="KW-0812">Transmembrane</keyword>
<accession>A0ABR3PLL0</accession>
<evidence type="ECO:0000313" key="4">
    <source>
        <dbReference type="EMBL" id="KAL1307002.1"/>
    </source>
</evidence>
<keyword evidence="3" id="KW-0732">Signal</keyword>